<dbReference type="InterPro" id="IPR011008">
    <property type="entry name" value="Dimeric_a/b-barrel"/>
</dbReference>
<evidence type="ECO:0000313" key="2">
    <source>
        <dbReference type="EMBL" id="CAB4683764.1"/>
    </source>
</evidence>
<proteinExistence type="predicted"/>
<dbReference type="SUPFAM" id="SSF54909">
    <property type="entry name" value="Dimeric alpha+beta barrel"/>
    <property type="match status" value="1"/>
</dbReference>
<dbReference type="Gene3D" id="3.30.70.100">
    <property type="match status" value="1"/>
</dbReference>
<dbReference type="PROSITE" id="PS51725">
    <property type="entry name" value="ABM"/>
    <property type="match status" value="1"/>
</dbReference>
<name>A0A6J7T4S7_9ZZZZ</name>
<dbReference type="InterPro" id="IPR007138">
    <property type="entry name" value="ABM_dom"/>
</dbReference>
<evidence type="ECO:0000259" key="1">
    <source>
        <dbReference type="PROSITE" id="PS51725"/>
    </source>
</evidence>
<protein>
    <submittedName>
        <fullName evidence="3">Unannotated protein</fullName>
    </submittedName>
</protein>
<dbReference type="Pfam" id="PF03992">
    <property type="entry name" value="ABM"/>
    <property type="match status" value="1"/>
</dbReference>
<dbReference type="EMBL" id="CAEZXA010000150">
    <property type="protein sequence ID" value="CAB4683764.1"/>
    <property type="molecule type" value="Genomic_DNA"/>
</dbReference>
<evidence type="ECO:0000313" key="3">
    <source>
        <dbReference type="EMBL" id="CAB5048525.1"/>
    </source>
</evidence>
<feature type="domain" description="ABM" evidence="1">
    <location>
        <begin position="2"/>
        <end position="90"/>
    </location>
</feature>
<sequence length="94" mass="10985">MHTVIVIMTCKPGLREGIAESLPASQVETRAFEGCLLLEMYLDQDHPDKIMMWEKWESRAHQEKYIAWRMETGMLEALEPILAEPLEVMHYSSY</sequence>
<reference evidence="3" key="1">
    <citation type="submission" date="2020-05" db="EMBL/GenBank/DDBJ databases">
        <authorList>
            <person name="Chiriac C."/>
            <person name="Salcher M."/>
            <person name="Ghai R."/>
            <person name="Kavagutti S V."/>
        </authorList>
    </citation>
    <scope>NUCLEOTIDE SEQUENCE</scope>
</reference>
<accession>A0A6J7T4S7</accession>
<organism evidence="3">
    <name type="scientific">freshwater metagenome</name>
    <dbReference type="NCBI Taxonomy" id="449393"/>
    <lineage>
        <taxon>unclassified sequences</taxon>
        <taxon>metagenomes</taxon>
        <taxon>ecological metagenomes</taxon>
    </lineage>
</organism>
<dbReference type="AlphaFoldDB" id="A0A6J7T4S7"/>
<gene>
    <name evidence="2" type="ORF">UFOPK2334_01342</name>
    <name evidence="3" type="ORF">UFOPK4293_00678</name>
</gene>
<dbReference type="EMBL" id="CAFBQH010000032">
    <property type="protein sequence ID" value="CAB5048525.1"/>
    <property type="molecule type" value="Genomic_DNA"/>
</dbReference>